<gene>
    <name evidence="3" type="ORF">Godav_006378</name>
</gene>
<sequence>MPQPQQMIPVMPSYPPTNITTEQIQKICSKASLKSDYPVYPELPIYGAILSSYLDENKKLILAILDNQNLGKLAECAQ</sequence>
<evidence type="ECO:0000259" key="2">
    <source>
        <dbReference type="Pfam" id="PF05030"/>
    </source>
</evidence>
<feature type="domain" description="SS18 N-terminal" evidence="2">
    <location>
        <begin position="54"/>
        <end position="78"/>
    </location>
</feature>
<dbReference type="InterPro" id="IPR007726">
    <property type="entry name" value="SS18_N"/>
</dbReference>
<reference evidence="3 4" key="1">
    <citation type="journal article" date="2019" name="Genome Biol. Evol.">
        <title>Insights into the evolution of the New World diploid cottons (Gossypium, subgenus Houzingenia) based on genome sequencing.</title>
        <authorList>
            <person name="Grover C.E."/>
            <person name="Arick M.A. 2nd"/>
            <person name="Thrash A."/>
            <person name="Conover J.L."/>
            <person name="Sanders W.S."/>
            <person name="Peterson D.G."/>
            <person name="Frelichowski J.E."/>
            <person name="Scheffler J.A."/>
            <person name="Scheffler B.E."/>
            <person name="Wendel J.F."/>
        </authorList>
    </citation>
    <scope>NUCLEOTIDE SEQUENCE [LARGE SCALE GENOMIC DNA]</scope>
    <source>
        <strain evidence="3">27</strain>
        <tissue evidence="3">Leaf</tissue>
    </source>
</reference>
<accession>A0A7J8S488</accession>
<name>A0A7J8S488_GOSDV</name>
<protein>
    <recommendedName>
        <fullName evidence="2">SS18 N-terminal domain-containing protein</fullName>
    </recommendedName>
</protein>
<dbReference type="AlphaFoldDB" id="A0A7J8S488"/>
<dbReference type="Pfam" id="PF05030">
    <property type="entry name" value="SSXT"/>
    <property type="match status" value="1"/>
</dbReference>
<organism evidence="3 4">
    <name type="scientific">Gossypium davidsonii</name>
    <name type="common">Davidson's cotton</name>
    <name type="synonym">Gossypium klotzschianum subsp. davidsonii</name>
    <dbReference type="NCBI Taxonomy" id="34287"/>
    <lineage>
        <taxon>Eukaryota</taxon>
        <taxon>Viridiplantae</taxon>
        <taxon>Streptophyta</taxon>
        <taxon>Embryophyta</taxon>
        <taxon>Tracheophyta</taxon>
        <taxon>Spermatophyta</taxon>
        <taxon>Magnoliopsida</taxon>
        <taxon>eudicotyledons</taxon>
        <taxon>Gunneridae</taxon>
        <taxon>Pentapetalae</taxon>
        <taxon>rosids</taxon>
        <taxon>malvids</taxon>
        <taxon>Malvales</taxon>
        <taxon>Malvaceae</taxon>
        <taxon>Malvoideae</taxon>
        <taxon>Gossypium</taxon>
    </lineage>
</organism>
<evidence type="ECO:0000313" key="3">
    <source>
        <dbReference type="EMBL" id="MBA0620683.1"/>
    </source>
</evidence>
<proteinExistence type="inferred from homology"/>
<dbReference type="Proteomes" id="UP000593561">
    <property type="component" value="Unassembled WGS sequence"/>
</dbReference>
<keyword evidence="4" id="KW-1185">Reference proteome</keyword>
<evidence type="ECO:0000313" key="4">
    <source>
        <dbReference type="Proteomes" id="UP000593561"/>
    </source>
</evidence>
<evidence type="ECO:0000256" key="1">
    <source>
        <dbReference type="ARBA" id="ARBA00007945"/>
    </source>
</evidence>
<comment type="caution">
    <text evidence="3">The sequence shown here is derived from an EMBL/GenBank/DDBJ whole genome shotgun (WGS) entry which is preliminary data.</text>
</comment>
<comment type="similarity">
    <text evidence="1">Belongs to the SS18 family.</text>
</comment>
<dbReference type="EMBL" id="JABFAC010000008">
    <property type="protein sequence ID" value="MBA0620683.1"/>
    <property type="molecule type" value="Genomic_DNA"/>
</dbReference>